<feature type="compositionally biased region" description="Basic and acidic residues" evidence="1">
    <location>
        <begin position="119"/>
        <end position="129"/>
    </location>
</feature>
<name>A0A9P9XWN4_9HYPO</name>
<accession>A0A9P9XWN4</accession>
<dbReference type="Pfam" id="PF12223">
    <property type="entry name" value="DUF3602"/>
    <property type="match status" value="1"/>
</dbReference>
<feature type="region of interest" description="Disordered" evidence="1">
    <location>
        <begin position="1"/>
        <end position="141"/>
    </location>
</feature>
<evidence type="ECO:0000313" key="2">
    <source>
        <dbReference type="EMBL" id="KAI6779110.1"/>
    </source>
</evidence>
<gene>
    <name evidence="2" type="ORF">J7T54_007565</name>
</gene>
<comment type="caution">
    <text evidence="2">The sequence shown here is derived from an EMBL/GenBank/DDBJ whole genome shotgun (WGS) entry which is preliminary data.</text>
</comment>
<dbReference type="Proteomes" id="UP001055219">
    <property type="component" value="Unassembled WGS sequence"/>
</dbReference>
<dbReference type="InterPro" id="IPR022024">
    <property type="entry name" value="DUF3602"/>
</dbReference>
<dbReference type="PANTHER" id="PTHR34693">
    <property type="entry name" value="PROTEIN PAR32"/>
    <property type="match status" value="1"/>
</dbReference>
<keyword evidence="3" id="KW-1185">Reference proteome</keyword>
<dbReference type="PANTHER" id="PTHR34693:SF1">
    <property type="entry name" value="PROTEIN PAR32"/>
    <property type="match status" value="1"/>
</dbReference>
<sequence length="141" mass="15055">MSQFASHGRGGAGNMVDPTQSPKIQPSDLETPTLKKAVVTTGRGGTGNMAKNTDPAETRLRQDVQGVPRRPSYGAQHSGRGGAGNVFKDKEVNAKADRQDTPPEQAIRDDEDSTISGEDGDRLEKAEKAAKKHWLFGKGKA</sequence>
<organism evidence="2 3">
    <name type="scientific">Emericellopsis cladophorae</name>
    <dbReference type="NCBI Taxonomy" id="2686198"/>
    <lineage>
        <taxon>Eukaryota</taxon>
        <taxon>Fungi</taxon>
        <taxon>Dikarya</taxon>
        <taxon>Ascomycota</taxon>
        <taxon>Pezizomycotina</taxon>
        <taxon>Sordariomycetes</taxon>
        <taxon>Hypocreomycetidae</taxon>
        <taxon>Hypocreales</taxon>
        <taxon>Bionectriaceae</taxon>
        <taxon>Emericellopsis</taxon>
    </lineage>
</organism>
<evidence type="ECO:0000256" key="1">
    <source>
        <dbReference type="SAM" id="MobiDB-lite"/>
    </source>
</evidence>
<dbReference type="EMBL" id="JAGIXG020000052">
    <property type="protein sequence ID" value="KAI6779110.1"/>
    <property type="molecule type" value="Genomic_DNA"/>
</dbReference>
<feature type="compositionally biased region" description="Basic residues" evidence="1">
    <location>
        <begin position="130"/>
        <end position="141"/>
    </location>
</feature>
<dbReference type="AlphaFoldDB" id="A0A9P9XWN4"/>
<dbReference type="OrthoDB" id="3063476at2759"/>
<proteinExistence type="predicted"/>
<protein>
    <submittedName>
        <fullName evidence="2">Uncharacterized protein</fullName>
    </submittedName>
</protein>
<dbReference type="GeneID" id="75834039"/>
<evidence type="ECO:0000313" key="3">
    <source>
        <dbReference type="Proteomes" id="UP001055219"/>
    </source>
</evidence>
<reference evidence="2" key="2">
    <citation type="submission" date="2022-07" db="EMBL/GenBank/DDBJ databases">
        <authorList>
            <person name="Goncalves M.F.M."/>
            <person name="Hilario S."/>
            <person name="Van De Peer Y."/>
            <person name="Esteves A.C."/>
            <person name="Alves A."/>
        </authorList>
    </citation>
    <scope>NUCLEOTIDE SEQUENCE</scope>
    <source>
        <strain evidence="2">MUM 19.33</strain>
    </source>
</reference>
<reference evidence="2" key="1">
    <citation type="journal article" date="2021" name="J Fungi (Basel)">
        <title>Genomic and Metabolomic Analyses of the Marine Fungus Emericellopsis cladophorae: Insights into Saltwater Adaptability Mechanisms and Its Biosynthetic Potential.</title>
        <authorList>
            <person name="Goncalves M.F.M."/>
            <person name="Hilario S."/>
            <person name="Van de Peer Y."/>
            <person name="Esteves A.C."/>
            <person name="Alves A."/>
        </authorList>
    </citation>
    <scope>NUCLEOTIDE SEQUENCE</scope>
    <source>
        <strain evidence="2">MUM 19.33</strain>
    </source>
</reference>
<feature type="compositionally biased region" description="Basic and acidic residues" evidence="1">
    <location>
        <begin position="87"/>
        <end position="101"/>
    </location>
</feature>
<dbReference type="InterPro" id="IPR053203">
    <property type="entry name" value="Cisplatin_resist-associated"/>
</dbReference>
<feature type="compositionally biased region" description="Polar residues" evidence="1">
    <location>
        <begin position="17"/>
        <end position="30"/>
    </location>
</feature>
<dbReference type="RefSeq" id="XP_051359966.1">
    <property type="nucleotide sequence ID" value="XM_051508973.1"/>
</dbReference>